<evidence type="ECO:0000256" key="6">
    <source>
        <dbReference type="SAM" id="Coils"/>
    </source>
</evidence>
<dbReference type="GO" id="GO:0000127">
    <property type="term" value="C:transcription factor TFIIIC complex"/>
    <property type="evidence" value="ECO:0000318"/>
    <property type="project" value="GO_Central"/>
</dbReference>
<dbReference type="KEGG" id="cne:CNC05180"/>
<feature type="region of interest" description="Disordered" evidence="7">
    <location>
        <begin position="944"/>
        <end position="995"/>
    </location>
</feature>
<dbReference type="Pfam" id="PF20222">
    <property type="entry name" value="DUF6581"/>
    <property type="match status" value="1"/>
</dbReference>
<dbReference type="Proteomes" id="UP000002149">
    <property type="component" value="Chromosome 3"/>
</dbReference>
<dbReference type="InterPro" id="IPR007309">
    <property type="entry name" value="TFIIIC_Bblock-bd"/>
</dbReference>
<dbReference type="InParanoid" id="Q5KJW0"/>
<keyword evidence="6" id="KW-0175">Coiled coil</keyword>
<evidence type="ECO:0000256" key="5">
    <source>
        <dbReference type="ARBA" id="ARBA00023242"/>
    </source>
</evidence>
<evidence type="ECO:0000256" key="4">
    <source>
        <dbReference type="ARBA" id="ARBA00023163"/>
    </source>
</evidence>
<evidence type="ECO:0000259" key="8">
    <source>
        <dbReference type="Pfam" id="PF04182"/>
    </source>
</evidence>
<proteinExistence type="predicted"/>
<reference evidence="10 11" key="1">
    <citation type="journal article" date="2005" name="Science">
        <title>The genome of the basidiomycetous yeast and human pathogen Cryptococcus neoformans.</title>
        <authorList>
            <person name="Loftus B.J."/>
            <person name="Fung E."/>
            <person name="Roncaglia P."/>
            <person name="Rowley D."/>
            <person name="Amedeo P."/>
            <person name="Bruno D."/>
            <person name="Vamathevan J."/>
            <person name="Miranda M."/>
            <person name="Anderson I.J."/>
            <person name="Fraser J.A."/>
            <person name="Allen J.E."/>
            <person name="Bosdet I.E."/>
            <person name="Brent M.R."/>
            <person name="Chiu R."/>
            <person name="Doering T.L."/>
            <person name="Donlin M.J."/>
            <person name="D'Souza C.A."/>
            <person name="Fox D.S."/>
            <person name="Grinberg V."/>
            <person name="Fu J."/>
            <person name="Fukushima M."/>
            <person name="Haas B.J."/>
            <person name="Huang J.C."/>
            <person name="Janbon G."/>
            <person name="Jones S.J."/>
            <person name="Koo H.L."/>
            <person name="Krzywinski M.I."/>
            <person name="Kwon-Chung J.K."/>
            <person name="Lengeler K.B."/>
            <person name="Maiti R."/>
            <person name="Marra M.A."/>
            <person name="Marra R.E."/>
            <person name="Mathewson C.A."/>
            <person name="Mitchell T.G."/>
            <person name="Pertea M."/>
            <person name="Riggs F.R."/>
            <person name="Salzberg S.L."/>
            <person name="Schein J.E."/>
            <person name="Shvartsbeyn A."/>
            <person name="Shin H."/>
            <person name="Shumway M."/>
            <person name="Specht C.A."/>
            <person name="Suh B.B."/>
            <person name="Tenney A."/>
            <person name="Utterback T.R."/>
            <person name="Wickes B.L."/>
            <person name="Wortman J.R."/>
            <person name="Wye N.H."/>
            <person name="Kronstad J.W."/>
            <person name="Lodge J.K."/>
            <person name="Heitman J."/>
            <person name="Davis R.W."/>
            <person name="Fraser C.M."/>
            <person name="Hyman R.W."/>
        </authorList>
    </citation>
    <scope>NUCLEOTIDE SEQUENCE [LARGE SCALE GENOMIC DNA]</scope>
    <source>
        <strain evidence="11">JEC21 / ATCC MYA-565</strain>
    </source>
</reference>
<keyword evidence="5" id="KW-0539">Nucleus</keyword>
<accession>Q5KJW0</accession>
<feature type="compositionally biased region" description="Polar residues" evidence="7">
    <location>
        <begin position="762"/>
        <end position="773"/>
    </location>
</feature>
<feature type="region of interest" description="Disordered" evidence="7">
    <location>
        <begin position="538"/>
        <end position="558"/>
    </location>
</feature>
<dbReference type="RefSeq" id="XP_024512506.1">
    <property type="nucleotide sequence ID" value="XM_024656841.1"/>
</dbReference>
<feature type="compositionally biased region" description="Basic and acidic residues" evidence="7">
    <location>
        <begin position="615"/>
        <end position="640"/>
    </location>
</feature>
<feature type="coiled-coil region" evidence="6">
    <location>
        <begin position="1469"/>
        <end position="1507"/>
    </location>
</feature>
<dbReference type="EMBL" id="AE017343">
    <property type="protein sequence ID" value="AAW42558.2"/>
    <property type="molecule type" value="Genomic_DNA"/>
</dbReference>
<gene>
    <name evidence="10" type="ordered locus">CNC05180</name>
</gene>
<dbReference type="GO" id="GO:0005634">
    <property type="term" value="C:nucleus"/>
    <property type="evidence" value="ECO:0007669"/>
    <property type="project" value="UniProtKB-SubCell"/>
</dbReference>
<dbReference type="Pfam" id="PF04182">
    <property type="entry name" value="B-block_TFIIIC"/>
    <property type="match status" value="1"/>
</dbReference>
<dbReference type="GeneID" id="3256198"/>
<evidence type="ECO:0000313" key="11">
    <source>
        <dbReference type="Proteomes" id="UP000002149"/>
    </source>
</evidence>
<dbReference type="InterPro" id="IPR044210">
    <property type="entry name" value="Tfc3-like"/>
</dbReference>
<feature type="compositionally biased region" description="Polar residues" evidence="7">
    <location>
        <begin position="688"/>
        <end position="701"/>
    </location>
</feature>
<dbReference type="STRING" id="214684.Q5KJW0"/>
<dbReference type="PaxDb" id="214684-Q5KJW0"/>
<feature type="region of interest" description="Disordered" evidence="7">
    <location>
        <begin position="1585"/>
        <end position="1630"/>
    </location>
</feature>
<dbReference type="PANTHER" id="PTHR15180">
    <property type="entry name" value="GENERAL TRANSCRIPTION FACTOR 3C POLYPEPTIDE 1"/>
    <property type="match status" value="1"/>
</dbReference>
<evidence type="ECO:0000256" key="1">
    <source>
        <dbReference type="ARBA" id="ARBA00004123"/>
    </source>
</evidence>
<protein>
    <submittedName>
        <fullName evidence="10">Uncharacterized protein</fullName>
    </submittedName>
</protein>
<keyword evidence="3" id="KW-0238">DNA-binding</keyword>
<keyword evidence="4" id="KW-0804">Transcription</keyword>
<feature type="compositionally biased region" description="Basic residues" evidence="7">
    <location>
        <begin position="1585"/>
        <end position="1600"/>
    </location>
</feature>
<dbReference type="InterPro" id="IPR046488">
    <property type="entry name" value="Sfc3/Tfc3_C"/>
</dbReference>
<evidence type="ECO:0000256" key="7">
    <source>
        <dbReference type="SAM" id="MobiDB-lite"/>
    </source>
</evidence>
<evidence type="ECO:0000259" key="9">
    <source>
        <dbReference type="Pfam" id="PF20222"/>
    </source>
</evidence>
<feature type="region of interest" description="Disordered" evidence="7">
    <location>
        <begin position="604"/>
        <end position="777"/>
    </location>
</feature>
<evidence type="ECO:0000313" key="10">
    <source>
        <dbReference type="EMBL" id="AAW42558.2"/>
    </source>
</evidence>
<feature type="compositionally biased region" description="Basic residues" evidence="7">
    <location>
        <begin position="1619"/>
        <end position="1628"/>
    </location>
</feature>
<dbReference type="OrthoDB" id="68020at2759"/>
<dbReference type="GO" id="GO:0003677">
    <property type="term" value="F:DNA binding"/>
    <property type="evidence" value="ECO:0007669"/>
    <property type="project" value="UniProtKB-KW"/>
</dbReference>
<feature type="domain" description="Transcription factor tau subunit sfc3/Tfc3 C-terminal" evidence="9">
    <location>
        <begin position="1624"/>
        <end position="1980"/>
    </location>
</feature>
<dbReference type="GO" id="GO:0042791">
    <property type="term" value="P:5S class rRNA transcription by RNA polymerase III"/>
    <property type="evidence" value="ECO:0000318"/>
    <property type="project" value="GO_Central"/>
</dbReference>
<evidence type="ECO:0000256" key="2">
    <source>
        <dbReference type="ARBA" id="ARBA00022553"/>
    </source>
</evidence>
<sequence>MLLHDLLEQCFEFIAMDGAIGCQPTALHKHLSNINSSFDKSTFAYVWKSLCFQPTIEVILTSDLFTASTGQIATVKGKKRKYDDQTNSHDLIRILCEDDGAQRKGDEVSIKDYEALSAKWGDRLRIRCTEDEIYFRLTGQHERLSSLTADNFQVLQLIAMTRENGIALIDLDPSSGLEKVENIHARVDVLTDLGLCVRLSQTIRSSIGSILVHYKFLHLNSAYLSLCRLNPELQDTLPPDVSLSHMTQDEDGDDFVNDADEEEDQSVNKLRLGFPPLTETEVSSGHIIRERLLKALDHPELKNHLLRQRGLLYALGWIGPVGTKQRRAVERIIRALVDSGVVERVAAGNKRILCIRLTKYRTEFDKDVLEISKDSKWEVQEDRDCLQVIAHRAPYQSAGGISMSQALDYQVLDLIVQAGTDGIIKNDLWRKLNFMVSRSFDQVIERVTVTTTPNHLWSRIIIRTRENESREQRHRYFSISSFREVARQLGRDSDLGDAAKEPRNVGEFADISYRSRYHGAEEYLQVLGGAVTKKAIKSQKKDPKDFKYQDSSQKRGRPSTTIIVYDAHNGERNRGIIGAIPVQPDLPARLVYDSDSGLVMAPSPLWSGKGAHPPFTEEQRREGKEPAWFDKYPHAKERAAPRNSKKGKGKRRSEVGAVADACSVDDHEPRQIKRIKSEVNRKEDIDKQLSTVSPGPSTTTADLHGDSIRQGLSADETSINASSSSLLSVRSRKGKLPKNNRSGTVSAPPEVDHSGSPASGPATKSQSLNTPVASSGLVDDAGQRIPVVNSSGLSEASNELANTLVNLSNLPQLSEPLPVSLPAPRPVLSVHNRQEKSSGSLEFAKASKKCSDGGPRLTRSFISTASPVEAESVIPSFTQAEAKIVEGDAKRKSSLMPASEQPSSKFARLVKGNEIANVSAGETSYSPGQRVGRSLAPASLGAETAMSTLSSDGNEDREGTPLKEVPPSTSSTPLPARLKKGKSVGSTNRKSSTPRGLLDLRESLQAEELLQFIHDFGGIIAQAKIQNEHHAWTIKHCGSSHPHSPSRAYTMDRTTIKRALGALDRQGRLRHITTQVATTLGTFSSVKFYYLPDLPSQQLNNHINRHRHEITQTGKLFRSSVATELPQTEFSDFHRSDPNGGKAAVASFEQSTAKSSSERRDLLLTERDVVSQLYGYKFGMFVRVRTLHCAIVNALKTADSPSIISISPRIFSLTLLFEELQAKDWYAIMQYTKLLEHIVAWLGIPSNGETKLKDVPPEFRPPKGFGGSLPRDRIGRLLDVLATLKILTPLVGVDDGNGDINVGEQMSFRVADSSVAPYYVLHDYAPVYHVALGSTAPLLGLLPVMSEGDIRAFWGKYREAVRDNTPMDLPDKVDHASSNRNLMFPSVARIKDLIELDPSFLRRMQTRARWDDKPRLTTLQQDAIRGAIDWSRATVHITSPEALENFAYENALPISIIEAELQSGQKRARENIAHREERLRDSARRAQERQERRLRSYQERIAGEEAASRQAWEERIAASAVRKGVPYDSALLDFVSSKAPVNMKKANVTDGLVDYWVGVWELCKEMDGEEREQLLAQGRVALKQKGKGTDKKLKRKGKGKKTSETHGQDEAPDVEGTTTKRKNRSKRKWTTEDDELMLDSEAIIRARSRTNAYKGRAAMSQLYPRITASTFRMRIMKIAGEPGKLAYLERLEQAWYELWLKHRGTEELPDDNIESSVEFDLKAHIDFLRKHVDKRTLKLLAASTPITSGFHAPDLPSDIHDLHNQFDWDYSKTSRHTFDTVAESLSAEEIRLNNLARKSLIHGPTKGQAESGSSLNREMGKLRAVMKLIVATPAATYDINCGERLLSSWDTCIREMATAELVDAGVFRKYLVGATAGTAGRFYDFTTQWQQLSDGPLPTTFWEEAEVLETKLEDAGDEGFEWPLIGQSGELGKLMSMVSNDEAEFSFNIKDFPAINIPHYNTRKLNDDAYEFDFKVKRSVPPRPPLAASAPDPFVCNVPSPWNANALDALDVEQSRQVLEAASRVVDAVIAAGPEGITKSSLQNMLNLSTGLLEDIFSTFHKDSSAVFWSGYDTARLVAVEFWPSWTIRTRPFELKEKKESERCTTPRRWLDIYGQVLHTEWIRAVNRVASHLMMRPGITQRRLRAKLDLILDRLELVDVLEYLVKRGIGRRGWMGPEGMNMPPVEATSIEEEEWVVWSLDTNLSFSTA</sequence>
<evidence type="ECO:0000256" key="3">
    <source>
        <dbReference type="ARBA" id="ARBA00023125"/>
    </source>
</evidence>
<dbReference type="PANTHER" id="PTHR15180:SF1">
    <property type="entry name" value="GENERAL TRANSCRIPTION FACTOR 3C POLYPEPTIDE 1"/>
    <property type="match status" value="1"/>
</dbReference>
<feature type="compositionally biased region" description="Polar residues" evidence="7">
    <location>
        <begin position="984"/>
        <end position="994"/>
    </location>
</feature>
<comment type="subcellular location">
    <subcellularLocation>
        <location evidence="1">Nucleus</location>
    </subcellularLocation>
</comment>
<feature type="domain" description="B-block binding subunit of TFIIIC" evidence="8">
    <location>
        <begin position="149"/>
        <end position="217"/>
    </location>
</feature>
<keyword evidence="11" id="KW-1185">Reference proteome</keyword>
<organism evidence="10 11">
    <name type="scientific">Cryptococcus deneoformans (strain JEC21 / ATCC MYA-565)</name>
    <name type="common">Cryptococcus neoformans var. neoformans serotype D</name>
    <dbReference type="NCBI Taxonomy" id="214684"/>
    <lineage>
        <taxon>Eukaryota</taxon>
        <taxon>Fungi</taxon>
        <taxon>Dikarya</taxon>
        <taxon>Basidiomycota</taxon>
        <taxon>Agaricomycotina</taxon>
        <taxon>Tremellomycetes</taxon>
        <taxon>Tremellales</taxon>
        <taxon>Cryptococcaceae</taxon>
        <taxon>Cryptococcus</taxon>
        <taxon>Cryptococcus neoformans species complex</taxon>
    </lineage>
</organism>
<feature type="compositionally biased region" description="Basic and acidic residues" evidence="7">
    <location>
        <begin position="539"/>
        <end position="548"/>
    </location>
</feature>
<name>Q5KJW0_CRYD1</name>
<dbReference type="GO" id="GO:0006384">
    <property type="term" value="P:transcription initiation at RNA polymerase III promoter"/>
    <property type="evidence" value="ECO:0000318"/>
    <property type="project" value="GO_Central"/>
</dbReference>
<feature type="compositionally biased region" description="Basic and acidic residues" evidence="7">
    <location>
        <begin position="664"/>
        <end position="687"/>
    </location>
</feature>
<keyword evidence="2" id="KW-0597">Phosphoprotein</keyword>
<dbReference type="VEuPathDB" id="FungiDB:CNC05180"/>
<dbReference type="HOGENOM" id="CLU_1315359_0_0_1"/>
<dbReference type="eggNOG" id="ENOG502S1RV">
    <property type="taxonomic scope" value="Eukaryota"/>
</dbReference>